<comment type="caution">
    <text evidence="2">The sequence shown here is derived from an EMBL/GenBank/DDBJ whole genome shotgun (WGS) entry which is preliminary data.</text>
</comment>
<dbReference type="AlphaFoldDB" id="A0A4Y9IK32"/>
<protein>
    <submittedName>
        <fullName evidence="2">Uncharacterized protein</fullName>
    </submittedName>
</protein>
<dbReference type="EMBL" id="SPPK01000007">
    <property type="protein sequence ID" value="TFU86954.1"/>
    <property type="molecule type" value="Genomic_DNA"/>
</dbReference>
<dbReference type="RefSeq" id="WP_135107205.1">
    <property type="nucleotide sequence ID" value="NZ_JADGKW010000007.1"/>
</dbReference>
<evidence type="ECO:0000313" key="3">
    <source>
        <dbReference type="Proteomes" id="UP000298285"/>
    </source>
</evidence>
<dbReference type="OrthoDB" id="997729at2"/>
<organism evidence="2 3">
    <name type="scientific">Dysgonomonas mossii</name>
    <dbReference type="NCBI Taxonomy" id="163665"/>
    <lineage>
        <taxon>Bacteria</taxon>
        <taxon>Pseudomonadati</taxon>
        <taxon>Bacteroidota</taxon>
        <taxon>Bacteroidia</taxon>
        <taxon>Bacteroidales</taxon>
        <taxon>Dysgonomonadaceae</taxon>
        <taxon>Dysgonomonas</taxon>
    </lineage>
</organism>
<name>A0A4Y9IK32_9BACT</name>
<evidence type="ECO:0000256" key="1">
    <source>
        <dbReference type="SAM" id="MobiDB-lite"/>
    </source>
</evidence>
<feature type="region of interest" description="Disordered" evidence="1">
    <location>
        <begin position="1"/>
        <end position="24"/>
    </location>
</feature>
<sequence>MLLPASNKEYASNNARSQHGKQVFRLTPRKSDRDVILYFCMVASNRDEYLQKYEAFVNELDSGMVTMKVPSLKKIYKLDVLSY</sequence>
<reference evidence="2 3" key="1">
    <citation type="submission" date="2019-03" db="EMBL/GenBank/DDBJ databases">
        <title>Diversity of the mouse oral microbiome.</title>
        <authorList>
            <person name="Joseph S."/>
            <person name="Aduse-Opoku J."/>
            <person name="Curtis M."/>
            <person name="Wade W."/>
            <person name="Hashim A."/>
        </authorList>
    </citation>
    <scope>NUCLEOTIDE SEQUENCE [LARGE SCALE GENOMIC DNA]</scope>
    <source>
        <strain evidence="2 3">P11</strain>
    </source>
</reference>
<evidence type="ECO:0000313" key="2">
    <source>
        <dbReference type="EMBL" id="TFU86954.1"/>
    </source>
</evidence>
<dbReference type="Proteomes" id="UP000298285">
    <property type="component" value="Unassembled WGS sequence"/>
</dbReference>
<proteinExistence type="predicted"/>
<gene>
    <name evidence="2" type="ORF">E4T88_16010</name>
</gene>
<accession>A0A4Y9IK32</accession>